<name>A0A078MH08_9BACL</name>
<dbReference type="InterPro" id="IPR003735">
    <property type="entry name" value="Metal_Tscrpt_repr"/>
</dbReference>
<gene>
    <name evidence="1" type="primary">csoR_3</name>
    <name evidence="1" type="ORF">BN1050_01758</name>
</gene>
<protein>
    <submittedName>
        <fullName evidence="1">Copper-sensing transcriptional repressor CsoR</fullName>
    </submittedName>
</protein>
<dbReference type="GO" id="GO:0003677">
    <property type="term" value="F:DNA binding"/>
    <property type="evidence" value="ECO:0007669"/>
    <property type="project" value="InterPro"/>
</dbReference>
<dbReference type="PANTHER" id="PTHR33677">
    <property type="entry name" value="TRANSCRIPTIONAL REPRESSOR FRMR-RELATED"/>
    <property type="match status" value="1"/>
</dbReference>
<accession>A0A078MH08</accession>
<dbReference type="AlphaFoldDB" id="A0A078MH08"/>
<dbReference type="Pfam" id="PF02583">
    <property type="entry name" value="Trns_repr_metal"/>
    <property type="match status" value="1"/>
</dbReference>
<dbReference type="CDD" id="cd10155">
    <property type="entry name" value="BsYrkD-like_DUF156"/>
    <property type="match status" value="1"/>
</dbReference>
<dbReference type="PATRIC" id="fig|1461583.4.peg.1686"/>
<dbReference type="InterPro" id="IPR038390">
    <property type="entry name" value="Metal_Tscrpt_repr_sf"/>
</dbReference>
<dbReference type="HOGENOM" id="CLU_130332_1_0_9"/>
<sequence>MAYDTKALNRVKRMEGQLRGVLRMMEEGQDCKDVIMQLSAVRSAVDRAIGVIVSNNLLECVRSAEGDQAKMDGAVQAAMDLVVKSR</sequence>
<reference evidence="1" key="1">
    <citation type="submission" date="2014-07" db="EMBL/GenBank/DDBJ databases">
        <authorList>
            <person name="Urmite Genomes Urmite Genomes"/>
        </authorList>
    </citation>
    <scope>NUCLEOTIDE SEQUENCE</scope>
    <source>
        <strain evidence="1">13S34_air</strain>
    </source>
</reference>
<evidence type="ECO:0000313" key="1">
    <source>
        <dbReference type="EMBL" id="CEA03981.1"/>
    </source>
</evidence>
<dbReference type="EMBL" id="LN483075">
    <property type="protein sequence ID" value="CEA03981.1"/>
    <property type="molecule type" value="Genomic_DNA"/>
</dbReference>
<dbReference type="GO" id="GO:0046872">
    <property type="term" value="F:metal ion binding"/>
    <property type="evidence" value="ECO:0007669"/>
    <property type="project" value="InterPro"/>
</dbReference>
<organism evidence="1">
    <name type="scientific">Metalysinibacillus saudimassiliensis</name>
    <dbReference type="NCBI Taxonomy" id="1461583"/>
    <lineage>
        <taxon>Bacteria</taxon>
        <taxon>Bacillati</taxon>
        <taxon>Bacillota</taxon>
        <taxon>Bacilli</taxon>
        <taxon>Bacillales</taxon>
        <taxon>Caryophanaceae</taxon>
        <taxon>Metalysinibacillus</taxon>
    </lineage>
</organism>
<dbReference type="GO" id="GO:0045892">
    <property type="term" value="P:negative regulation of DNA-templated transcription"/>
    <property type="evidence" value="ECO:0007669"/>
    <property type="project" value="UniProtKB-ARBA"/>
</dbReference>
<proteinExistence type="predicted"/>
<dbReference type="Gene3D" id="1.20.58.1000">
    <property type="entry name" value="Metal-sensitive repressor, helix protomer"/>
    <property type="match status" value="1"/>
</dbReference>
<dbReference type="PANTHER" id="PTHR33677:SF5">
    <property type="entry name" value="TRANSCRIPTIONAL REPRESSOR FRMR"/>
    <property type="match status" value="1"/>
</dbReference>